<feature type="domain" description="Disease resistance R13L4/SHOC-2-like LRR" evidence="3">
    <location>
        <begin position="42"/>
        <end position="325"/>
    </location>
</feature>
<dbReference type="STRING" id="2094558.A0A314YQJ7"/>
<organism evidence="4 5">
    <name type="scientific">Prunus yedoensis var. nudiflora</name>
    <dbReference type="NCBI Taxonomy" id="2094558"/>
    <lineage>
        <taxon>Eukaryota</taxon>
        <taxon>Viridiplantae</taxon>
        <taxon>Streptophyta</taxon>
        <taxon>Embryophyta</taxon>
        <taxon>Tracheophyta</taxon>
        <taxon>Spermatophyta</taxon>
        <taxon>Magnoliopsida</taxon>
        <taxon>eudicotyledons</taxon>
        <taxon>Gunneridae</taxon>
        <taxon>Pentapetalae</taxon>
        <taxon>rosids</taxon>
        <taxon>fabids</taxon>
        <taxon>Rosales</taxon>
        <taxon>Rosaceae</taxon>
        <taxon>Amygdaloideae</taxon>
        <taxon>Amygdaleae</taxon>
        <taxon>Prunus</taxon>
    </lineage>
</organism>
<sequence>MDSSFCYVLSEDESSSNQITRRLSIDSSSSPSGALGSIEQSHIRSVFTSNQEEWPESFLNTLNGNFKLLKVLDFTDAPLNHLPKYVGDLYLLKYLSLKNTKVKFLPESIGNLQNIETLDLKQSLVYEIPAKINKLVKLRHLLAYYCDYNIEFSMTFERRVKIHDGIRCLRTLQKLYHVEANHGGINLIKALGKLRQLRKLGLKNLKSEDGRALCASVENMNHLESLEVSTISEDEVLDLQSISTPPQFIQILYLKGSLEKLPNWISQPQHLVKLWIFWSRLRDSPLKALQNLPNLLELGISYKAYDGVSCILKEAFRNSRQWGYASSQRARNRAFPTTEGGALQHPPSEKSNNS</sequence>
<protein>
    <recommendedName>
        <fullName evidence="3">Disease resistance R13L4/SHOC-2-like LRR domain-containing protein</fullName>
    </recommendedName>
</protein>
<dbReference type="AlphaFoldDB" id="A0A314YQJ7"/>
<evidence type="ECO:0000259" key="3">
    <source>
        <dbReference type="Pfam" id="PF23598"/>
    </source>
</evidence>
<dbReference type="Gene3D" id="3.80.10.10">
    <property type="entry name" value="Ribonuclease Inhibitor"/>
    <property type="match status" value="1"/>
</dbReference>
<dbReference type="PANTHER" id="PTHR47186">
    <property type="entry name" value="LEUCINE-RICH REPEAT-CONTAINING PROTEIN 57"/>
    <property type="match status" value="1"/>
</dbReference>
<name>A0A314YQJ7_PRUYE</name>
<dbReference type="InterPro" id="IPR032675">
    <property type="entry name" value="LRR_dom_sf"/>
</dbReference>
<keyword evidence="5" id="KW-1185">Reference proteome</keyword>
<dbReference type="PANTHER" id="PTHR47186:SF57">
    <property type="entry name" value="OS02G0478300 PROTEIN"/>
    <property type="match status" value="1"/>
</dbReference>
<evidence type="ECO:0000256" key="2">
    <source>
        <dbReference type="SAM" id="MobiDB-lite"/>
    </source>
</evidence>
<evidence type="ECO:0000313" key="4">
    <source>
        <dbReference type="EMBL" id="PQQ07174.1"/>
    </source>
</evidence>
<evidence type="ECO:0000313" key="5">
    <source>
        <dbReference type="Proteomes" id="UP000250321"/>
    </source>
</evidence>
<dbReference type="OrthoDB" id="598235at2759"/>
<dbReference type="InterPro" id="IPR055414">
    <property type="entry name" value="LRR_R13L4/SHOC2-like"/>
</dbReference>
<gene>
    <name evidence="4" type="ORF">Pyn_13693</name>
</gene>
<dbReference type="SUPFAM" id="SSF52047">
    <property type="entry name" value="RNI-like"/>
    <property type="match status" value="1"/>
</dbReference>
<dbReference type="Proteomes" id="UP000250321">
    <property type="component" value="Unassembled WGS sequence"/>
</dbReference>
<keyword evidence="1" id="KW-0677">Repeat</keyword>
<evidence type="ECO:0000256" key="1">
    <source>
        <dbReference type="ARBA" id="ARBA00022737"/>
    </source>
</evidence>
<accession>A0A314YQJ7</accession>
<feature type="region of interest" description="Disordered" evidence="2">
    <location>
        <begin position="331"/>
        <end position="354"/>
    </location>
</feature>
<reference evidence="4 5" key="1">
    <citation type="submission" date="2018-02" db="EMBL/GenBank/DDBJ databases">
        <title>Draft genome of wild Prunus yedoensis var. nudiflora.</title>
        <authorList>
            <person name="Baek S."/>
            <person name="Kim J.-H."/>
            <person name="Choi K."/>
            <person name="Kim G.-B."/>
            <person name="Cho A."/>
            <person name="Jang H."/>
            <person name="Shin C.-H."/>
            <person name="Yu H.-J."/>
            <person name="Mun J.-H."/>
        </authorList>
    </citation>
    <scope>NUCLEOTIDE SEQUENCE [LARGE SCALE GENOMIC DNA]</scope>
    <source>
        <strain evidence="5">cv. Jeju island</strain>
        <tissue evidence="4">Leaf</tissue>
    </source>
</reference>
<comment type="caution">
    <text evidence="4">The sequence shown here is derived from an EMBL/GenBank/DDBJ whole genome shotgun (WGS) entry which is preliminary data.</text>
</comment>
<proteinExistence type="predicted"/>
<dbReference type="Pfam" id="PF23598">
    <property type="entry name" value="LRR_14"/>
    <property type="match status" value="1"/>
</dbReference>
<dbReference type="EMBL" id="PJQY01000880">
    <property type="protein sequence ID" value="PQQ07174.1"/>
    <property type="molecule type" value="Genomic_DNA"/>
</dbReference>